<dbReference type="Proteomes" id="UP000694552">
    <property type="component" value="Unplaced"/>
</dbReference>
<keyword evidence="3" id="KW-1185">Reference proteome</keyword>
<dbReference type="AlphaFoldDB" id="A0A8C8A4Q5"/>
<reference evidence="2" key="2">
    <citation type="submission" date="2025-09" db="UniProtKB">
        <authorList>
            <consortium name="Ensembl"/>
        </authorList>
    </citation>
    <scope>IDENTIFICATION</scope>
</reference>
<proteinExistence type="predicted"/>
<keyword evidence="1" id="KW-0732">Signal</keyword>
<name>A0A8C8A4Q5_9STRI</name>
<evidence type="ECO:0000313" key="3">
    <source>
        <dbReference type="Proteomes" id="UP000694552"/>
    </source>
</evidence>
<evidence type="ECO:0000313" key="2">
    <source>
        <dbReference type="Ensembl" id="ENSOSUP00000000024.1"/>
    </source>
</evidence>
<protein>
    <submittedName>
        <fullName evidence="2">Uncharacterized protein</fullName>
    </submittedName>
</protein>
<sequence length="59" mass="7014">MWRTLVFWCGWFFLMRPVLKMTQNLKLCGFGVSRCRKAVSCGNLCFKKHVLPLLNFWSN</sequence>
<feature type="signal peptide" evidence="1">
    <location>
        <begin position="1"/>
        <end position="20"/>
    </location>
</feature>
<evidence type="ECO:0000256" key="1">
    <source>
        <dbReference type="SAM" id="SignalP"/>
    </source>
</evidence>
<feature type="chain" id="PRO_5034822059" evidence="1">
    <location>
        <begin position="21"/>
        <end position="59"/>
    </location>
</feature>
<accession>A0A8C8A4Q5</accession>
<organism evidence="2 3">
    <name type="scientific">Otus sunia</name>
    <name type="common">Oriental scops-owl</name>
    <dbReference type="NCBI Taxonomy" id="257818"/>
    <lineage>
        <taxon>Eukaryota</taxon>
        <taxon>Metazoa</taxon>
        <taxon>Chordata</taxon>
        <taxon>Craniata</taxon>
        <taxon>Vertebrata</taxon>
        <taxon>Euteleostomi</taxon>
        <taxon>Archelosauria</taxon>
        <taxon>Archosauria</taxon>
        <taxon>Dinosauria</taxon>
        <taxon>Saurischia</taxon>
        <taxon>Theropoda</taxon>
        <taxon>Coelurosauria</taxon>
        <taxon>Aves</taxon>
        <taxon>Neognathae</taxon>
        <taxon>Neoaves</taxon>
        <taxon>Telluraves</taxon>
        <taxon>Strigiformes</taxon>
        <taxon>Strigidae</taxon>
        <taxon>Otus</taxon>
    </lineage>
</organism>
<reference evidence="2" key="1">
    <citation type="submission" date="2025-08" db="UniProtKB">
        <authorList>
            <consortium name="Ensembl"/>
        </authorList>
    </citation>
    <scope>IDENTIFICATION</scope>
</reference>
<dbReference type="Ensembl" id="ENSOSUT00000000025.1">
    <property type="protein sequence ID" value="ENSOSUP00000000024.1"/>
    <property type="gene ID" value="ENSOSUG00000000019.1"/>
</dbReference>